<evidence type="ECO:0000256" key="1">
    <source>
        <dbReference type="SAM" id="MobiDB-lite"/>
    </source>
</evidence>
<keyword evidence="3" id="KW-1185">Reference proteome</keyword>
<reference evidence="2 3" key="2">
    <citation type="journal article" date="2019" name="G3 (Bethesda)">
        <title>Hybrid Assembly of the Genome of the Entomopathogenic Nematode Steinernema carpocapsae Identifies the X-Chromosome.</title>
        <authorList>
            <person name="Serra L."/>
            <person name="Macchietto M."/>
            <person name="Macias-Munoz A."/>
            <person name="McGill C.J."/>
            <person name="Rodriguez I.M."/>
            <person name="Rodriguez B."/>
            <person name="Murad R."/>
            <person name="Mortazavi A."/>
        </authorList>
    </citation>
    <scope>NUCLEOTIDE SEQUENCE [LARGE SCALE GENOMIC DNA]</scope>
    <source>
        <strain evidence="2 3">ALL</strain>
    </source>
</reference>
<accession>A0A4U8UY33</accession>
<dbReference type="EMBL" id="AZBU02000001">
    <property type="protein sequence ID" value="TMS38014.1"/>
    <property type="molecule type" value="Genomic_DNA"/>
</dbReference>
<feature type="region of interest" description="Disordered" evidence="1">
    <location>
        <begin position="39"/>
        <end position="100"/>
    </location>
</feature>
<proteinExistence type="predicted"/>
<evidence type="ECO:0000313" key="2">
    <source>
        <dbReference type="EMBL" id="TMS38014.1"/>
    </source>
</evidence>
<comment type="caution">
    <text evidence="2">The sequence shown here is derived from an EMBL/GenBank/DDBJ whole genome shotgun (WGS) entry which is preliminary data.</text>
</comment>
<name>A0A4U8UY33_STECR</name>
<dbReference type="AlphaFoldDB" id="A0A4U8UY33"/>
<reference evidence="2 3" key="1">
    <citation type="journal article" date="2015" name="Genome Biol.">
        <title>Comparative genomics of Steinernema reveals deeply conserved gene regulatory networks.</title>
        <authorList>
            <person name="Dillman A.R."/>
            <person name="Macchietto M."/>
            <person name="Porter C.F."/>
            <person name="Rogers A."/>
            <person name="Williams B."/>
            <person name="Antoshechkin I."/>
            <person name="Lee M.M."/>
            <person name="Goodwin Z."/>
            <person name="Lu X."/>
            <person name="Lewis E.E."/>
            <person name="Goodrich-Blair H."/>
            <person name="Stock S.P."/>
            <person name="Adams B.J."/>
            <person name="Sternberg P.W."/>
            <person name="Mortazavi A."/>
        </authorList>
    </citation>
    <scope>NUCLEOTIDE SEQUENCE [LARGE SCALE GENOMIC DNA]</scope>
    <source>
        <strain evidence="2 3">ALL</strain>
    </source>
</reference>
<evidence type="ECO:0000313" key="3">
    <source>
        <dbReference type="Proteomes" id="UP000298663"/>
    </source>
</evidence>
<sequence>MRLNLLLSPGHATDRLGLSVRPRVTVTWFDENVPATPHGFMEGSATSENDAGPTILPASSPLEHPCTYNPATAGQARRQTSRRLPTRRDSTARSFTVFRK</sequence>
<dbReference type="Proteomes" id="UP000298663">
    <property type="component" value="Unassembled WGS sequence"/>
</dbReference>
<protein>
    <submittedName>
        <fullName evidence="2">Uncharacterized protein</fullName>
    </submittedName>
</protein>
<gene>
    <name evidence="2" type="ORF">L596_004830</name>
</gene>
<organism evidence="2 3">
    <name type="scientific">Steinernema carpocapsae</name>
    <name type="common">Entomopathogenic nematode</name>
    <dbReference type="NCBI Taxonomy" id="34508"/>
    <lineage>
        <taxon>Eukaryota</taxon>
        <taxon>Metazoa</taxon>
        <taxon>Ecdysozoa</taxon>
        <taxon>Nematoda</taxon>
        <taxon>Chromadorea</taxon>
        <taxon>Rhabditida</taxon>
        <taxon>Tylenchina</taxon>
        <taxon>Panagrolaimomorpha</taxon>
        <taxon>Strongyloidoidea</taxon>
        <taxon>Steinernematidae</taxon>
        <taxon>Steinernema</taxon>
    </lineage>
</organism>